<protein>
    <submittedName>
        <fullName evidence="1">TIGR04282 family arsenosugar biosynthesis glycosyltransferase</fullName>
    </submittedName>
</protein>
<proteinExistence type="predicted"/>
<organism evidence="1 2">
    <name type="scientific">Hyphococcus aureus</name>
    <dbReference type="NCBI Taxonomy" id="2666033"/>
    <lineage>
        <taxon>Bacteria</taxon>
        <taxon>Pseudomonadati</taxon>
        <taxon>Pseudomonadota</taxon>
        <taxon>Alphaproteobacteria</taxon>
        <taxon>Parvularculales</taxon>
        <taxon>Parvularculaceae</taxon>
        <taxon>Hyphococcus</taxon>
    </lineage>
</organism>
<comment type="caution">
    <text evidence="1">The sequence shown here is derived from an EMBL/GenBank/DDBJ whole genome shotgun (WGS) entry which is preliminary data.</text>
</comment>
<dbReference type="PANTHER" id="PTHR36529">
    <property type="entry name" value="SLL1095 PROTEIN"/>
    <property type="match status" value="1"/>
</dbReference>
<dbReference type="EMBL" id="JBHPON010000002">
    <property type="protein sequence ID" value="MFC6035918.1"/>
    <property type="molecule type" value="Genomic_DNA"/>
</dbReference>
<dbReference type="InterPro" id="IPR018641">
    <property type="entry name" value="Trfase_1_rSAM/seldom-assoc"/>
</dbReference>
<dbReference type="Proteomes" id="UP001596116">
    <property type="component" value="Unassembled WGS sequence"/>
</dbReference>
<dbReference type="SUPFAM" id="SSF53448">
    <property type="entry name" value="Nucleotide-diphospho-sugar transferases"/>
    <property type="match status" value="1"/>
</dbReference>
<sequence>MRGTVIIFVKAPVAGRVKTRLGADIGFGRAAALFRVLMQRTMMQSVKGGWRTMLAVDPPAATHLSAQFWPPHVARMPQGPGDLGQRMARAFENAPPGPVIIIGADAPGLRARHLRQAFGALNGADAVFGPAVDGGYWLVGLNRRRAAPDLFNGVRWSTKYALKDTLKTLPSSFAVRMLETLADVDEVKDLSIIGAAASAH</sequence>
<keyword evidence="2" id="KW-1185">Reference proteome</keyword>
<reference evidence="1 2" key="1">
    <citation type="submission" date="2024-09" db="EMBL/GenBank/DDBJ databases">
        <authorList>
            <person name="Zhang Z.-H."/>
        </authorList>
    </citation>
    <scope>NUCLEOTIDE SEQUENCE [LARGE SCALE GENOMIC DNA]</scope>
    <source>
        <strain evidence="1 2">HHTR114</strain>
    </source>
</reference>
<dbReference type="Gene3D" id="3.90.550.10">
    <property type="entry name" value="Spore Coat Polysaccharide Biosynthesis Protein SpsA, Chain A"/>
    <property type="match status" value="1"/>
</dbReference>
<dbReference type="PANTHER" id="PTHR36529:SF1">
    <property type="entry name" value="GLYCOSYLTRANSFERASE"/>
    <property type="match status" value="1"/>
</dbReference>
<evidence type="ECO:0000313" key="1">
    <source>
        <dbReference type="EMBL" id="MFC6035918.1"/>
    </source>
</evidence>
<dbReference type="NCBIfam" id="TIGR04282">
    <property type="entry name" value="glyco_like_cofC"/>
    <property type="match status" value="1"/>
</dbReference>
<name>A0ABW1KZ08_9PROT</name>
<gene>
    <name evidence="1" type="ORF">ACFMB1_10205</name>
</gene>
<dbReference type="Pfam" id="PF09837">
    <property type="entry name" value="DUF2064"/>
    <property type="match status" value="1"/>
</dbReference>
<dbReference type="InterPro" id="IPR029044">
    <property type="entry name" value="Nucleotide-diphossugar_trans"/>
</dbReference>
<dbReference type="RefSeq" id="WP_379882861.1">
    <property type="nucleotide sequence ID" value="NZ_JBHPON010000002.1"/>
</dbReference>
<evidence type="ECO:0000313" key="2">
    <source>
        <dbReference type="Proteomes" id="UP001596116"/>
    </source>
</evidence>
<accession>A0ABW1KZ08</accession>